<dbReference type="CDD" id="cd06193">
    <property type="entry name" value="siderophore_interacting"/>
    <property type="match status" value="1"/>
</dbReference>
<comment type="caution">
    <text evidence="4">The sequence shown here is derived from an EMBL/GenBank/DDBJ whole genome shotgun (WGS) entry which is preliminary data.</text>
</comment>
<evidence type="ECO:0000313" key="5">
    <source>
        <dbReference type="Proteomes" id="UP001645038"/>
    </source>
</evidence>
<gene>
    <name evidence="4" type="ORF">EI547_16620</name>
</gene>
<dbReference type="RefSeq" id="WP_192539503.1">
    <property type="nucleotide sequence ID" value="NZ_RRZB01000058.1"/>
</dbReference>
<dbReference type="InterPro" id="IPR039261">
    <property type="entry name" value="FNR_nucleotide-bd"/>
</dbReference>
<evidence type="ECO:0000256" key="1">
    <source>
        <dbReference type="ARBA" id="ARBA00035644"/>
    </source>
</evidence>
<reference evidence="4 5" key="1">
    <citation type="submission" date="2020-07" db="EMBL/GenBank/DDBJ databases">
        <title>Halophilic bacteria isolated from french cheeses.</title>
        <authorList>
            <person name="Kothe C.I."/>
            <person name="Farah-Kraiem B."/>
            <person name="Renault P."/>
            <person name="Dridi B."/>
        </authorList>
    </citation>
    <scope>NUCLEOTIDE SEQUENCE [LARGE SCALE GENOMIC DNA]</scope>
    <source>
        <strain evidence="4 5">FME20</strain>
    </source>
</reference>
<evidence type="ECO:0000259" key="3">
    <source>
        <dbReference type="PROSITE" id="PS51384"/>
    </source>
</evidence>
<comment type="similarity">
    <text evidence="1">Belongs to the SIP oxidoreductase family.</text>
</comment>
<dbReference type="SUPFAM" id="SSF63380">
    <property type="entry name" value="Riboflavin synthase domain-like"/>
    <property type="match status" value="1"/>
</dbReference>
<dbReference type="InterPro" id="IPR007037">
    <property type="entry name" value="SIP_rossman_dom"/>
</dbReference>
<proteinExistence type="inferred from homology"/>
<feature type="region of interest" description="Disordered" evidence="2">
    <location>
        <begin position="240"/>
        <end position="264"/>
    </location>
</feature>
<evidence type="ECO:0000313" key="4">
    <source>
        <dbReference type="EMBL" id="MBE0465060.1"/>
    </source>
</evidence>
<sequence length="323" mass="35760">MAAKQSYQLFDITLARRTQVSASLVKFTFTGPDVRQMATYAPDQRVKLFFPEGGGNLDPLFEIAKLEEHDWYGAYRALPDNHRPSARTYTIRALRSEQAEVDIEFVLHGDNGPASRWAMYARPGDRLAMTAPAANAEGPKQGYEWKPPQGVRRILIIADETALPAAAGILETLDGLPLKPKVEALLEVPHRDDVQPLPQAAKLHWLARDAEPGCQHGELLMRALRDIDLQQEIVALGGTPLTASSGCENEGSEGAPSHDELDQDENAPLWEPATLDDSAPFYTWIAAETKVAMKLRRYLVNECGLPKQYVTSMGYWRQGKANG</sequence>
<dbReference type="Gene3D" id="3.40.50.80">
    <property type="entry name" value="Nucleotide-binding domain of ferredoxin-NADP reductase (FNR) module"/>
    <property type="match status" value="1"/>
</dbReference>
<dbReference type="EMBL" id="RRZB01000058">
    <property type="protein sequence ID" value="MBE0465060.1"/>
    <property type="molecule type" value="Genomic_DNA"/>
</dbReference>
<dbReference type="PANTHER" id="PTHR30157:SF0">
    <property type="entry name" value="NADPH-DEPENDENT FERRIC-CHELATE REDUCTASE"/>
    <property type="match status" value="1"/>
</dbReference>
<dbReference type="Pfam" id="PF04954">
    <property type="entry name" value="SIP"/>
    <property type="match status" value="1"/>
</dbReference>
<name>A0ABR9G2C0_9GAMM</name>
<dbReference type="InterPro" id="IPR039374">
    <property type="entry name" value="SIP_fam"/>
</dbReference>
<dbReference type="InterPro" id="IPR017927">
    <property type="entry name" value="FAD-bd_FR_type"/>
</dbReference>
<dbReference type="InterPro" id="IPR017938">
    <property type="entry name" value="Riboflavin_synthase-like_b-brl"/>
</dbReference>
<dbReference type="InterPro" id="IPR013113">
    <property type="entry name" value="SIP_FAD-bd"/>
</dbReference>
<dbReference type="Gene3D" id="2.40.30.10">
    <property type="entry name" value="Translation factors"/>
    <property type="match status" value="1"/>
</dbReference>
<organism evidence="4 5">
    <name type="scientific">Halomonas colorata</name>
    <dbReference type="NCBI Taxonomy" id="2742615"/>
    <lineage>
        <taxon>Bacteria</taxon>
        <taxon>Pseudomonadati</taxon>
        <taxon>Pseudomonadota</taxon>
        <taxon>Gammaproteobacteria</taxon>
        <taxon>Oceanospirillales</taxon>
        <taxon>Halomonadaceae</taxon>
        <taxon>Halomonas</taxon>
    </lineage>
</organism>
<dbReference type="PROSITE" id="PS51384">
    <property type="entry name" value="FAD_FR"/>
    <property type="match status" value="1"/>
</dbReference>
<feature type="domain" description="FAD-binding FR-type" evidence="3">
    <location>
        <begin position="7"/>
        <end position="139"/>
    </location>
</feature>
<dbReference type="Proteomes" id="UP001645038">
    <property type="component" value="Unassembled WGS sequence"/>
</dbReference>
<dbReference type="Pfam" id="PF08021">
    <property type="entry name" value="FAD_binding_9"/>
    <property type="match status" value="1"/>
</dbReference>
<accession>A0ABR9G2C0</accession>
<evidence type="ECO:0000256" key="2">
    <source>
        <dbReference type="SAM" id="MobiDB-lite"/>
    </source>
</evidence>
<keyword evidence="5" id="KW-1185">Reference proteome</keyword>
<dbReference type="PANTHER" id="PTHR30157">
    <property type="entry name" value="FERRIC REDUCTASE, NADPH-DEPENDENT"/>
    <property type="match status" value="1"/>
</dbReference>
<protein>
    <submittedName>
        <fullName evidence="4">Siderophore-interacting protein</fullName>
    </submittedName>
</protein>